<evidence type="ECO:0000313" key="7">
    <source>
        <dbReference type="Proteomes" id="UP001152523"/>
    </source>
</evidence>
<dbReference type="PROSITE" id="PS50600">
    <property type="entry name" value="ULP_PROTEASE"/>
    <property type="match status" value="1"/>
</dbReference>
<comment type="caution">
    <text evidence="6">The sequence shown here is derived from an EMBL/GenBank/DDBJ whole genome shotgun (WGS) entry which is preliminary data.</text>
</comment>
<dbReference type="Proteomes" id="UP001152523">
    <property type="component" value="Unassembled WGS sequence"/>
</dbReference>
<dbReference type="AlphaFoldDB" id="A0AAV0FSA9"/>
<protein>
    <recommendedName>
        <fullName evidence="4">Ubiquitin-like protease family profile domain-containing protein</fullName>
    </recommendedName>
</protein>
<dbReference type="GO" id="GO:0006508">
    <property type="term" value="P:proteolysis"/>
    <property type="evidence" value="ECO:0007669"/>
    <property type="project" value="UniProtKB-KW"/>
</dbReference>
<keyword evidence="7" id="KW-1185">Reference proteome</keyword>
<reference evidence="6" key="1">
    <citation type="submission" date="2022-07" db="EMBL/GenBank/DDBJ databases">
        <authorList>
            <person name="Macas J."/>
            <person name="Novak P."/>
            <person name="Neumann P."/>
        </authorList>
    </citation>
    <scope>NUCLEOTIDE SEQUENCE</scope>
</reference>
<dbReference type="Pfam" id="PF02902">
    <property type="entry name" value="Peptidase_C48"/>
    <property type="match status" value="1"/>
</dbReference>
<dbReference type="EMBL" id="CAMAPF010000088">
    <property type="protein sequence ID" value="CAH9096846.1"/>
    <property type="molecule type" value="Genomic_DNA"/>
</dbReference>
<sequence length="206" mass="23990">MYYLRVKAKEYGLKQKFSTTECKFMALVKQQCDDISKKKCSFEDCALNENIKSVIIGTSVEYGRPWAECEYVYMPLDFGHHWVLLVLDIGHKQIQVYDSRNRTGEVSIKWGQYMQCMEVHLAKLMDFFGVYNDRVEGPIGDGKLEVNFVLRCPRQKDGYSSGIFILKMAENLMMGRDVLEVKASDVVLYRKKFTIELLHYYGVDLK</sequence>
<feature type="domain" description="Ubiquitin-like protease family profile" evidence="4">
    <location>
        <begin position="1"/>
        <end position="172"/>
    </location>
</feature>
<evidence type="ECO:0000256" key="1">
    <source>
        <dbReference type="ARBA" id="ARBA00005234"/>
    </source>
</evidence>
<evidence type="ECO:0000259" key="4">
    <source>
        <dbReference type="PROSITE" id="PS50600"/>
    </source>
</evidence>
<dbReference type="InterPro" id="IPR003653">
    <property type="entry name" value="Peptidase_C48_C"/>
</dbReference>
<dbReference type="EMBL" id="CAMAPF010001003">
    <property type="protein sequence ID" value="CAH9138065.1"/>
    <property type="molecule type" value="Genomic_DNA"/>
</dbReference>
<keyword evidence="3" id="KW-0378">Hydrolase</keyword>
<keyword evidence="2" id="KW-0645">Protease</keyword>
<evidence type="ECO:0000313" key="5">
    <source>
        <dbReference type="EMBL" id="CAH9096846.1"/>
    </source>
</evidence>
<organism evidence="6 7">
    <name type="scientific">Cuscuta epithymum</name>
    <dbReference type="NCBI Taxonomy" id="186058"/>
    <lineage>
        <taxon>Eukaryota</taxon>
        <taxon>Viridiplantae</taxon>
        <taxon>Streptophyta</taxon>
        <taxon>Embryophyta</taxon>
        <taxon>Tracheophyta</taxon>
        <taxon>Spermatophyta</taxon>
        <taxon>Magnoliopsida</taxon>
        <taxon>eudicotyledons</taxon>
        <taxon>Gunneridae</taxon>
        <taxon>Pentapetalae</taxon>
        <taxon>asterids</taxon>
        <taxon>lamiids</taxon>
        <taxon>Solanales</taxon>
        <taxon>Convolvulaceae</taxon>
        <taxon>Cuscuteae</taxon>
        <taxon>Cuscuta</taxon>
        <taxon>Cuscuta subgen. Cuscuta</taxon>
    </lineage>
</organism>
<dbReference type="Gene3D" id="3.40.395.10">
    <property type="entry name" value="Adenoviral Proteinase, Chain A"/>
    <property type="match status" value="1"/>
</dbReference>
<accession>A0AAV0FSA9</accession>
<dbReference type="SUPFAM" id="SSF54001">
    <property type="entry name" value="Cysteine proteinases"/>
    <property type="match status" value="1"/>
</dbReference>
<evidence type="ECO:0000256" key="2">
    <source>
        <dbReference type="ARBA" id="ARBA00022670"/>
    </source>
</evidence>
<name>A0AAV0FSA9_9ASTE</name>
<dbReference type="InterPro" id="IPR038765">
    <property type="entry name" value="Papain-like_cys_pep_sf"/>
</dbReference>
<evidence type="ECO:0000256" key="3">
    <source>
        <dbReference type="ARBA" id="ARBA00022801"/>
    </source>
</evidence>
<dbReference type="GO" id="GO:0008234">
    <property type="term" value="F:cysteine-type peptidase activity"/>
    <property type="evidence" value="ECO:0007669"/>
    <property type="project" value="InterPro"/>
</dbReference>
<comment type="similarity">
    <text evidence="1">Belongs to the peptidase C48 family.</text>
</comment>
<proteinExistence type="inferred from homology"/>
<evidence type="ECO:0000313" key="6">
    <source>
        <dbReference type="EMBL" id="CAH9138065.1"/>
    </source>
</evidence>
<gene>
    <name evidence="5" type="ORF">CEPIT_LOCUS13872</name>
    <name evidence="6" type="ORF">CEPIT_LOCUS36512</name>
</gene>